<dbReference type="HOGENOM" id="CLU_894759_0_0_1"/>
<organism evidence="3">
    <name type="scientific">Serpula lacrymans var. lacrymans (strain S7.3)</name>
    <name type="common">Dry rot fungus</name>
    <dbReference type="NCBI Taxonomy" id="936435"/>
    <lineage>
        <taxon>Eukaryota</taxon>
        <taxon>Fungi</taxon>
        <taxon>Dikarya</taxon>
        <taxon>Basidiomycota</taxon>
        <taxon>Agaricomycotina</taxon>
        <taxon>Agaricomycetes</taxon>
        <taxon>Agaricomycetidae</taxon>
        <taxon>Boletales</taxon>
        <taxon>Coniophorineae</taxon>
        <taxon>Serpulaceae</taxon>
        <taxon>Serpula</taxon>
    </lineage>
</organism>
<feature type="compositionally biased region" description="Basic and acidic residues" evidence="1">
    <location>
        <begin position="329"/>
        <end position="339"/>
    </location>
</feature>
<gene>
    <name evidence="2" type="ORF">SERLA73DRAFT_161017</name>
</gene>
<name>F8Q1B0_SERL3</name>
<dbReference type="OrthoDB" id="3239874at2759"/>
<dbReference type="eggNOG" id="ENOG502QPMA">
    <property type="taxonomic scope" value="Eukaryota"/>
</dbReference>
<dbReference type="AlphaFoldDB" id="F8Q1B0"/>
<evidence type="ECO:0000256" key="1">
    <source>
        <dbReference type="SAM" id="MobiDB-lite"/>
    </source>
</evidence>
<accession>F8Q1B0</accession>
<dbReference type="PANTHER" id="PTHR47839:SF1">
    <property type="entry name" value="DOMAIN PROTEIN, PUTATIVE (AFU_ORTHOLOGUE AFUA_6G04830)-RELATED"/>
    <property type="match status" value="1"/>
</dbReference>
<evidence type="ECO:0000313" key="2">
    <source>
        <dbReference type="EMBL" id="EGN98088.1"/>
    </source>
</evidence>
<dbReference type="Pfam" id="PF12449">
    <property type="entry name" value="DUF3684"/>
    <property type="match status" value="1"/>
</dbReference>
<protein>
    <submittedName>
        <fullName evidence="2">Uncharacterized protein</fullName>
    </submittedName>
</protein>
<dbReference type="Proteomes" id="UP000008063">
    <property type="component" value="Unassembled WGS sequence"/>
</dbReference>
<feature type="region of interest" description="Disordered" evidence="1">
    <location>
        <begin position="270"/>
        <end position="339"/>
    </location>
</feature>
<sequence length="339" mass="37625">MDPCEFYRLADGCDNYLVKLCNLAVNCHLISQLTYNQMRFSPTLLGMKQTCCKNSEKEKGVGVAEWDKNDWELLYNLQKPGEIIITDDTNAYQLFGDSIFTAPQEDLLEGSKHLSATICEEYKTTSEIKNSKIATDVRSLILERLPLFLHVHTYTRTRISLGWLNNDKNFLVKIFGKLTVAKGLNFGEVRLTRTQDASAAAQRRGYGPIKLWLSGNSQVDMYEYVLGQLGVSTSLCPLLFDSAKILRQQQADQQAVKHALKIKAENTALISTPNTTPGAKDRPATEITSPPPSVPQRPGIPGKLLMHKPTTAPAPTPNPPHVDSASEDQLTKQPDKPGL</sequence>
<reference evidence="3" key="1">
    <citation type="journal article" date="2011" name="Science">
        <title>The plant cell wall-decomposing machinery underlies the functional diversity of forest fungi.</title>
        <authorList>
            <person name="Eastwood D.C."/>
            <person name="Floudas D."/>
            <person name="Binder M."/>
            <person name="Majcherczyk A."/>
            <person name="Schneider P."/>
            <person name="Aerts A."/>
            <person name="Asiegbu F.O."/>
            <person name="Baker S.E."/>
            <person name="Barry K."/>
            <person name="Bendiksby M."/>
            <person name="Blumentritt M."/>
            <person name="Coutinho P.M."/>
            <person name="Cullen D."/>
            <person name="de Vries R.P."/>
            <person name="Gathman A."/>
            <person name="Goodell B."/>
            <person name="Henrissat B."/>
            <person name="Ihrmark K."/>
            <person name="Kauserud H."/>
            <person name="Kohler A."/>
            <person name="LaButti K."/>
            <person name="Lapidus A."/>
            <person name="Lavin J.L."/>
            <person name="Lee Y.-H."/>
            <person name="Lindquist E."/>
            <person name="Lilly W."/>
            <person name="Lucas S."/>
            <person name="Morin E."/>
            <person name="Murat C."/>
            <person name="Oguiza J.A."/>
            <person name="Park J."/>
            <person name="Pisabarro A.G."/>
            <person name="Riley R."/>
            <person name="Rosling A."/>
            <person name="Salamov A."/>
            <person name="Schmidt O."/>
            <person name="Schmutz J."/>
            <person name="Skrede I."/>
            <person name="Stenlid J."/>
            <person name="Wiebenga A."/>
            <person name="Xie X."/>
            <person name="Kuees U."/>
            <person name="Hibbett D.S."/>
            <person name="Hoffmeister D."/>
            <person name="Hoegberg N."/>
            <person name="Martin F."/>
            <person name="Grigoriev I.V."/>
            <person name="Watkinson S.C."/>
        </authorList>
    </citation>
    <scope>NUCLEOTIDE SEQUENCE [LARGE SCALE GENOMIC DNA]</scope>
    <source>
        <strain evidence="3">strain S7.3</strain>
    </source>
</reference>
<dbReference type="InParanoid" id="F8Q1B0"/>
<dbReference type="PANTHER" id="PTHR47839">
    <property type="entry name" value="DOMAIN PROTEIN, PUTATIVE (AFU_ORTHOLOGUE AFUA_6G04830)-RELATED"/>
    <property type="match status" value="1"/>
</dbReference>
<dbReference type="EMBL" id="GL945481">
    <property type="protein sequence ID" value="EGN98088.1"/>
    <property type="molecule type" value="Genomic_DNA"/>
</dbReference>
<evidence type="ECO:0000313" key="3">
    <source>
        <dbReference type="Proteomes" id="UP000008063"/>
    </source>
</evidence>
<dbReference type="InterPro" id="IPR022155">
    <property type="entry name" value="DUF3684"/>
</dbReference>
<keyword evidence="3" id="KW-1185">Reference proteome</keyword>
<proteinExistence type="predicted"/>
<dbReference type="STRING" id="936435.F8Q1B0"/>